<name>A0A1Y6G409_9GAMM</name>
<dbReference type="Proteomes" id="UP000194450">
    <property type="component" value="Unassembled WGS sequence"/>
</dbReference>
<sequence>MPKLNRWQPLGLVALVGLVFLFGWLPSGMLDDSQRQQKPQLYLSVTGTENNASLTTLAEDISSRLAARHELVLVPQASPSSWRLFLSINQQQRIVIQAELTAPIQTRDDQPRVARFVVDGAENAAPNLSAQVVDMTLSEITSVNE</sequence>
<organism evidence="1 2">
    <name type="scientific">Pseudidiomarina planktonica</name>
    <dbReference type="NCBI Taxonomy" id="1323738"/>
    <lineage>
        <taxon>Bacteria</taxon>
        <taxon>Pseudomonadati</taxon>
        <taxon>Pseudomonadota</taxon>
        <taxon>Gammaproteobacteria</taxon>
        <taxon>Alteromonadales</taxon>
        <taxon>Idiomarinaceae</taxon>
        <taxon>Pseudidiomarina</taxon>
    </lineage>
</organism>
<evidence type="ECO:0000313" key="2">
    <source>
        <dbReference type="Proteomes" id="UP000194450"/>
    </source>
</evidence>
<accession>A0A1Y6G409</accession>
<gene>
    <name evidence="1" type="ORF">SAMN06297229_2382</name>
</gene>
<reference evidence="2" key="1">
    <citation type="submission" date="2017-04" db="EMBL/GenBank/DDBJ databases">
        <authorList>
            <person name="Varghese N."/>
            <person name="Submissions S."/>
        </authorList>
    </citation>
    <scope>NUCLEOTIDE SEQUENCE [LARGE SCALE GENOMIC DNA]</scope>
</reference>
<dbReference type="RefSeq" id="WP_086435520.1">
    <property type="nucleotide sequence ID" value="NZ_FXWH01000004.1"/>
</dbReference>
<dbReference type="AlphaFoldDB" id="A0A1Y6G409"/>
<keyword evidence="2" id="KW-1185">Reference proteome</keyword>
<dbReference type="EMBL" id="FXWH01000004">
    <property type="protein sequence ID" value="SMQ80762.1"/>
    <property type="molecule type" value="Genomic_DNA"/>
</dbReference>
<protein>
    <submittedName>
        <fullName evidence="1">Uncharacterized protein</fullName>
    </submittedName>
</protein>
<evidence type="ECO:0000313" key="1">
    <source>
        <dbReference type="EMBL" id="SMQ80762.1"/>
    </source>
</evidence>
<proteinExistence type="predicted"/>